<accession>A0A240EEV2</accession>
<evidence type="ECO:0000313" key="2">
    <source>
        <dbReference type="Proteomes" id="UP000219336"/>
    </source>
</evidence>
<organism evidence="1 2">
    <name type="scientific">Vibrio thalassae</name>
    <dbReference type="NCBI Taxonomy" id="1243014"/>
    <lineage>
        <taxon>Bacteria</taxon>
        <taxon>Pseudomonadati</taxon>
        <taxon>Pseudomonadota</taxon>
        <taxon>Gammaproteobacteria</taxon>
        <taxon>Vibrionales</taxon>
        <taxon>Vibrionaceae</taxon>
        <taxon>Vibrio</taxon>
    </lineage>
</organism>
<proteinExistence type="predicted"/>
<reference evidence="2" key="1">
    <citation type="submission" date="2016-06" db="EMBL/GenBank/DDBJ databases">
        <authorList>
            <person name="Rodrigo-Torres L."/>
            <person name="Arahal R.D."/>
            <person name="Lucena T."/>
        </authorList>
    </citation>
    <scope>NUCLEOTIDE SEQUENCE [LARGE SCALE GENOMIC DNA]</scope>
    <source>
        <strain evidence="2">CECT8203</strain>
    </source>
</reference>
<dbReference type="Proteomes" id="UP000219336">
    <property type="component" value="Unassembled WGS sequence"/>
</dbReference>
<dbReference type="OrthoDB" id="9903286at2"/>
<dbReference type="AlphaFoldDB" id="A0A240EEV2"/>
<protein>
    <submittedName>
        <fullName evidence="1">Uncharacterized protein</fullName>
    </submittedName>
</protein>
<dbReference type="EMBL" id="OANU01000006">
    <property type="protein sequence ID" value="SNX47218.1"/>
    <property type="molecule type" value="Genomic_DNA"/>
</dbReference>
<keyword evidence="2" id="KW-1185">Reference proteome</keyword>
<name>A0A240EEV2_9VIBR</name>
<sequence length="170" mass="18983">MLKPSQDDKEALERRRAAEQVKFVLGAAIQFEVEMTKSGLATVGVQQAPIITEGRKRRGDWSKKIQLQLNPNTELITFAHMLMRKCPAGHKVKFDFHGTNNNKSLTAHFNNDGGLYVALREGQEKQSYCIIPPSGVTQILTLVVKAYAYRFQMRPVDALSILNVSPVALS</sequence>
<gene>
    <name evidence="1" type="ORF">VTH8203_00819</name>
</gene>
<evidence type="ECO:0000313" key="1">
    <source>
        <dbReference type="EMBL" id="SNX47218.1"/>
    </source>
</evidence>
<dbReference type="RefSeq" id="WP_096992511.1">
    <property type="nucleotide sequence ID" value="NZ_JBHSII010000006.1"/>
</dbReference>